<accession>A0A3D8R0B1</accession>
<dbReference type="AlphaFoldDB" id="A0A3D8R0B1"/>
<evidence type="ECO:0008006" key="4">
    <source>
        <dbReference type="Google" id="ProtNLM"/>
    </source>
</evidence>
<keyword evidence="3" id="KW-1185">Reference proteome</keyword>
<evidence type="ECO:0000313" key="2">
    <source>
        <dbReference type="EMBL" id="RDW67388.1"/>
    </source>
</evidence>
<feature type="region of interest" description="Disordered" evidence="1">
    <location>
        <begin position="254"/>
        <end position="277"/>
    </location>
</feature>
<dbReference type="EMBL" id="PVWQ01000012">
    <property type="protein sequence ID" value="RDW67388.1"/>
    <property type="molecule type" value="Genomic_DNA"/>
</dbReference>
<protein>
    <recommendedName>
        <fullName evidence="4">F-box domain-containing protein</fullName>
    </recommendedName>
</protein>
<reference evidence="2 3" key="1">
    <citation type="journal article" date="2018" name="IMA Fungus">
        <title>IMA Genome-F 9: Draft genome sequence of Annulohypoxylon stygium, Aspergillus mulundensis, Berkeleyomyces basicola (syn. Thielaviopsis basicola), Ceratocystis smalleyi, two Cercospora beticola strains, Coleophoma cylindrospora, Fusarium fracticaudum, Phialophora cf. hyalina, and Morchella septimelata.</title>
        <authorList>
            <person name="Wingfield B.D."/>
            <person name="Bills G.F."/>
            <person name="Dong Y."/>
            <person name="Huang W."/>
            <person name="Nel W.J."/>
            <person name="Swalarsk-Parry B.S."/>
            <person name="Vaghefi N."/>
            <person name="Wilken P.M."/>
            <person name="An Z."/>
            <person name="de Beer Z.W."/>
            <person name="De Vos L."/>
            <person name="Chen L."/>
            <person name="Duong T.A."/>
            <person name="Gao Y."/>
            <person name="Hammerbacher A."/>
            <person name="Kikkert J.R."/>
            <person name="Li Y."/>
            <person name="Li H."/>
            <person name="Li K."/>
            <person name="Li Q."/>
            <person name="Liu X."/>
            <person name="Ma X."/>
            <person name="Naidoo K."/>
            <person name="Pethybridge S.J."/>
            <person name="Sun J."/>
            <person name="Steenkamp E.T."/>
            <person name="van der Nest M.A."/>
            <person name="van Wyk S."/>
            <person name="Wingfield M.J."/>
            <person name="Xiong C."/>
            <person name="Yue Q."/>
            <person name="Zhang X."/>
        </authorList>
    </citation>
    <scope>NUCLEOTIDE SEQUENCE [LARGE SCALE GENOMIC DNA]</scope>
    <source>
        <strain evidence="2 3">DSM 5745</strain>
    </source>
</reference>
<gene>
    <name evidence="2" type="ORF">DSM5745_09254</name>
</gene>
<dbReference type="Proteomes" id="UP000256690">
    <property type="component" value="Unassembled WGS sequence"/>
</dbReference>
<sequence>MSKGATMHTLTTLPEELLALVLQNCTSFAQLHSAILTSRTLYTVWRNNQRTILWQVGQSSVPGFSEALIAVRATDIAKSSVLRGELPPHPFPINDLSGEDSKPTLAEVQQVQSFACLAAYLESRTRCGHDKKKNFLPHRWYFDSLSWSKETWSTWRESYHRALYRYLTAGAVLCRAYYEPLLSEKKPTGFLYSLLSMLEGKVPRSANSEYYPVWFTEEEKGYLRSVPLYSSQGYDGGWEEAFRPLEELFVQESRKNAFPRPSKEHPSPSESKSQRRLHATFGTHSQNPLSLDADHHETLFTHLLHFLSLIDNDIRYLISLPGDTPAEDSADPIIHSLDGVFLFGSFTLMDITIRQKGADKSGSGSATDYTSCVAFASPTLPKLTSESILSTPNQIPTPISNPNTSMYLGYPNMHNTLKKIWDVSGLPNCYAWNPVHKTPPPVSLFVEYMLRKYYGLRFSWRMFDATTEVRCAWCAFHQFGGVFTGFAPGEREGDGVYVGDDLFMPDSKDGKGEWPVAVFDEYAWYY</sequence>
<proteinExistence type="predicted"/>
<dbReference type="RefSeq" id="XP_026600356.1">
    <property type="nucleotide sequence ID" value="XM_026751270.1"/>
</dbReference>
<dbReference type="STRING" id="1810919.A0A3D8R0B1"/>
<organism evidence="2 3">
    <name type="scientific">Aspergillus mulundensis</name>
    <dbReference type="NCBI Taxonomy" id="1810919"/>
    <lineage>
        <taxon>Eukaryota</taxon>
        <taxon>Fungi</taxon>
        <taxon>Dikarya</taxon>
        <taxon>Ascomycota</taxon>
        <taxon>Pezizomycotina</taxon>
        <taxon>Eurotiomycetes</taxon>
        <taxon>Eurotiomycetidae</taxon>
        <taxon>Eurotiales</taxon>
        <taxon>Aspergillaceae</taxon>
        <taxon>Aspergillus</taxon>
        <taxon>Aspergillus subgen. Nidulantes</taxon>
    </lineage>
</organism>
<comment type="caution">
    <text evidence="2">The sequence shown here is derived from an EMBL/GenBank/DDBJ whole genome shotgun (WGS) entry which is preliminary data.</text>
</comment>
<evidence type="ECO:0000256" key="1">
    <source>
        <dbReference type="SAM" id="MobiDB-lite"/>
    </source>
</evidence>
<evidence type="ECO:0000313" key="3">
    <source>
        <dbReference type="Proteomes" id="UP000256690"/>
    </source>
</evidence>
<name>A0A3D8R0B1_9EURO</name>
<dbReference type="OrthoDB" id="5280464at2759"/>
<dbReference type="GeneID" id="38119624"/>